<dbReference type="Pfam" id="PF13181">
    <property type="entry name" value="TPR_8"/>
    <property type="match status" value="2"/>
</dbReference>
<dbReference type="SUPFAM" id="SSF48452">
    <property type="entry name" value="TPR-like"/>
    <property type="match status" value="2"/>
</dbReference>
<keyword evidence="4" id="KW-0808">Transferase</keyword>
<evidence type="ECO:0000256" key="4">
    <source>
        <dbReference type="ARBA" id="ARBA00022679"/>
    </source>
</evidence>
<accession>A0A1I6R3S6</accession>
<feature type="repeat" description="TPR" evidence="9">
    <location>
        <begin position="199"/>
        <end position="232"/>
    </location>
</feature>
<feature type="domain" description="Histidine kinase" evidence="11">
    <location>
        <begin position="382"/>
        <end position="572"/>
    </location>
</feature>
<dbReference type="PROSITE" id="PS50005">
    <property type="entry name" value="TPR"/>
    <property type="match status" value="1"/>
</dbReference>
<dbReference type="InterPro" id="IPR019734">
    <property type="entry name" value="TPR_rpt"/>
</dbReference>
<evidence type="ECO:0000256" key="2">
    <source>
        <dbReference type="ARBA" id="ARBA00012438"/>
    </source>
</evidence>
<dbReference type="GO" id="GO:0005524">
    <property type="term" value="F:ATP binding"/>
    <property type="evidence" value="ECO:0007669"/>
    <property type="project" value="UniProtKB-KW"/>
</dbReference>
<dbReference type="Gene3D" id="1.20.5.1930">
    <property type="match status" value="1"/>
</dbReference>
<dbReference type="SMART" id="SM00387">
    <property type="entry name" value="HATPase_c"/>
    <property type="match status" value="1"/>
</dbReference>
<evidence type="ECO:0000256" key="1">
    <source>
        <dbReference type="ARBA" id="ARBA00000085"/>
    </source>
</evidence>
<dbReference type="EC" id="2.7.13.3" evidence="2"/>
<dbReference type="PROSITE" id="PS50293">
    <property type="entry name" value="TPR_REGION"/>
    <property type="match status" value="1"/>
</dbReference>
<evidence type="ECO:0000256" key="10">
    <source>
        <dbReference type="SAM" id="Phobius"/>
    </source>
</evidence>
<feature type="transmembrane region" description="Helical" evidence="10">
    <location>
        <begin position="312"/>
        <end position="332"/>
    </location>
</feature>
<dbReference type="InterPro" id="IPR011712">
    <property type="entry name" value="Sig_transdc_His_kin_sub3_dim/P"/>
</dbReference>
<keyword evidence="5" id="KW-0547">Nucleotide-binding</keyword>
<evidence type="ECO:0000256" key="6">
    <source>
        <dbReference type="ARBA" id="ARBA00022777"/>
    </source>
</evidence>
<dbReference type="Gene3D" id="3.30.565.10">
    <property type="entry name" value="Histidine kinase-like ATPase, C-terminal domain"/>
    <property type="match status" value="1"/>
</dbReference>
<keyword evidence="9" id="KW-0802">TPR repeat</keyword>
<dbReference type="SUPFAM" id="SSF55874">
    <property type="entry name" value="ATPase domain of HSP90 chaperone/DNA topoisomerase II/histidine kinase"/>
    <property type="match status" value="1"/>
</dbReference>
<dbReference type="GO" id="GO:0046983">
    <property type="term" value="F:protein dimerization activity"/>
    <property type="evidence" value="ECO:0007669"/>
    <property type="project" value="InterPro"/>
</dbReference>
<dbReference type="OrthoDB" id="9760839at2"/>
<dbReference type="STRING" id="593133.SAMN04488006_2130"/>
<evidence type="ECO:0000259" key="11">
    <source>
        <dbReference type="PROSITE" id="PS50109"/>
    </source>
</evidence>
<dbReference type="PANTHER" id="PTHR24421:SF10">
    <property type="entry name" value="NITRATE_NITRITE SENSOR PROTEIN NARQ"/>
    <property type="match status" value="1"/>
</dbReference>
<evidence type="ECO:0000256" key="8">
    <source>
        <dbReference type="ARBA" id="ARBA00023012"/>
    </source>
</evidence>
<dbReference type="InterPro" id="IPR011990">
    <property type="entry name" value="TPR-like_helical_dom_sf"/>
</dbReference>
<evidence type="ECO:0000313" key="13">
    <source>
        <dbReference type="Proteomes" id="UP000199312"/>
    </source>
</evidence>
<name>A0A1I6R3S6_9FLAO</name>
<dbReference type="InterPro" id="IPR050482">
    <property type="entry name" value="Sensor_HK_TwoCompSys"/>
</dbReference>
<evidence type="ECO:0000256" key="9">
    <source>
        <dbReference type="PROSITE-ProRule" id="PRU00339"/>
    </source>
</evidence>
<proteinExistence type="predicted"/>
<evidence type="ECO:0000256" key="3">
    <source>
        <dbReference type="ARBA" id="ARBA00022553"/>
    </source>
</evidence>
<dbReference type="Pfam" id="PF13424">
    <property type="entry name" value="TPR_12"/>
    <property type="match status" value="1"/>
</dbReference>
<dbReference type="InterPro" id="IPR005467">
    <property type="entry name" value="His_kinase_dom"/>
</dbReference>
<dbReference type="Proteomes" id="UP000199312">
    <property type="component" value="Unassembled WGS sequence"/>
</dbReference>
<reference evidence="13" key="1">
    <citation type="submission" date="2016-10" db="EMBL/GenBank/DDBJ databases">
        <authorList>
            <person name="Varghese N."/>
            <person name="Submissions S."/>
        </authorList>
    </citation>
    <scope>NUCLEOTIDE SEQUENCE [LARGE SCALE GENOMIC DNA]</scope>
    <source>
        <strain evidence="13">DSM 24450</strain>
    </source>
</reference>
<keyword evidence="3" id="KW-0597">Phosphoprotein</keyword>
<dbReference type="Pfam" id="PF02518">
    <property type="entry name" value="HATPase_c"/>
    <property type="match status" value="1"/>
</dbReference>
<dbReference type="PANTHER" id="PTHR24421">
    <property type="entry name" value="NITRATE/NITRITE SENSOR PROTEIN NARX-RELATED"/>
    <property type="match status" value="1"/>
</dbReference>
<dbReference type="GO" id="GO:0000155">
    <property type="term" value="F:phosphorelay sensor kinase activity"/>
    <property type="evidence" value="ECO:0007669"/>
    <property type="project" value="InterPro"/>
</dbReference>
<keyword evidence="13" id="KW-1185">Reference proteome</keyword>
<dbReference type="EMBL" id="FOZP01000005">
    <property type="protein sequence ID" value="SFS59118.1"/>
    <property type="molecule type" value="Genomic_DNA"/>
</dbReference>
<dbReference type="Pfam" id="PF07730">
    <property type="entry name" value="HisKA_3"/>
    <property type="match status" value="1"/>
</dbReference>
<dbReference type="SMART" id="SM00028">
    <property type="entry name" value="TPR"/>
    <property type="match status" value="5"/>
</dbReference>
<protein>
    <recommendedName>
        <fullName evidence="2">histidine kinase</fullName>
        <ecNumber evidence="2">2.7.13.3</ecNumber>
    </recommendedName>
</protein>
<evidence type="ECO:0000313" key="12">
    <source>
        <dbReference type="EMBL" id="SFS59118.1"/>
    </source>
</evidence>
<keyword evidence="10" id="KW-1133">Transmembrane helix</keyword>
<dbReference type="Gene3D" id="1.25.40.10">
    <property type="entry name" value="Tetratricopeptide repeat domain"/>
    <property type="match status" value="2"/>
</dbReference>
<keyword evidence="7" id="KW-0067">ATP-binding</keyword>
<keyword evidence="10" id="KW-0812">Transmembrane</keyword>
<dbReference type="PROSITE" id="PS50109">
    <property type="entry name" value="HIS_KIN"/>
    <property type="match status" value="1"/>
</dbReference>
<dbReference type="AlphaFoldDB" id="A0A1I6R3S6"/>
<keyword evidence="10" id="KW-0472">Membrane</keyword>
<keyword evidence="6 12" id="KW-0418">Kinase</keyword>
<organism evidence="12 13">
    <name type="scientific">Lutibacter maritimus</name>
    <dbReference type="NCBI Taxonomy" id="593133"/>
    <lineage>
        <taxon>Bacteria</taxon>
        <taxon>Pseudomonadati</taxon>
        <taxon>Bacteroidota</taxon>
        <taxon>Flavobacteriia</taxon>
        <taxon>Flavobacteriales</taxon>
        <taxon>Flavobacteriaceae</taxon>
        <taxon>Lutibacter</taxon>
    </lineage>
</organism>
<gene>
    <name evidence="12" type="ORF">SAMN04488006_2130</name>
</gene>
<dbReference type="InterPro" id="IPR036890">
    <property type="entry name" value="HATPase_C_sf"/>
</dbReference>
<dbReference type="InterPro" id="IPR003594">
    <property type="entry name" value="HATPase_dom"/>
</dbReference>
<keyword evidence="8" id="KW-0902">Two-component regulatory system</keyword>
<dbReference type="RefSeq" id="WP_090225924.1">
    <property type="nucleotide sequence ID" value="NZ_FOZP01000005.1"/>
</dbReference>
<evidence type="ECO:0000256" key="5">
    <source>
        <dbReference type="ARBA" id="ARBA00022741"/>
    </source>
</evidence>
<comment type="catalytic activity">
    <reaction evidence="1">
        <text>ATP + protein L-histidine = ADP + protein N-phospho-L-histidine.</text>
        <dbReference type="EC" id="2.7.13.3"/>
    </reaction>
</comment>
<evidence type="ECO:0000256" key="7">
    <source>
        <dbReference type="ARBA" id="ARBA00022840"/>
    </source>
</evidence>
<dbReference type="GO" id="GO:0016020">
    <property type="term" value="C:membrane"/>
    <property type="evidence" value="ECO:0007669"/>
    <property type="project" value="InterPro"/>
</dbReference>
<sequence>MRKLKLIFNTIFLLLLFVGNTQNLFSNNTLSEFEFQISSDDKRIEAIKKILQQGNTKEALESLYVLLKEATIRKDNSVIFQANLLLADIYRDNGDYKKSTAYLENALKSAKDDKNEIQIIYFKKGGNFQNEGEIDSALVNYEKAIFIGDKLENNHDFKAKSHANLSGIYYLKANYPKAIEHSKIAIEHQRIIGNKEIEAGILNNLGGIYYMTGNYKAALETFKKALSLVGFGQDELQKKTRSTSYINLAYAYSGLKDFEKAFEYQDKYFSLNDSLNQELKYKEIAEIESKFKVESKAKEAEIERVKRKEAEYLIYGLTFAILILLAGIYVLYKVIKLRKKNYNLKIQQEILVHQSKLEKIKGDLQLKILTATLDGRLEERKKIASVLHDNISAMLSAANLHLYACKKQLQGTVPVEIEKSQSIINEASEQIRDLSHNLISAVLLKFGIGVAVQDLCEKSSNSNLVIACEYKNITRFEQNFEIKIFNIINELVNNILKHSKSTNGLIKIEQIEGNLQIVVSDNGIGFDLDKITMQDGIGISQVEARINVLNGLIKITSTNEGTRIFISVPIVY</sequence>